<name>A0A502H043_9BACT</name>
<accession>A0A502H043</accession>
<dbReference type="RefSeq" id="WP_140466366.1">
    <property type="nucleotide sequence ID" value="NZ_RCYZ01000003.1"/>
</dbReference>
<dbReference type="InterPro" id="IPR019613">
    <property type="entry name" value="DUF4198"/>
</dbReference>
<protein>
    <submittedName>
        <fullName evidence="2">DUF4198 domain-containing protein</fullName>
    </submittedName>
</protein>
<evidence type="ECO:0000313" key="3">
    <source>
        <dbReference type="Proteomes" id="UP000317646"/>
    </source>
</evidence>
<dbReference type="Pfam" id="PF10670">
    <property type="entry name" value="DUF4198"/>
    <property type="match status" value="1"/>
</dbReference>
<evidence type="ECO:0000313" key="2">
    <source>
        <dbReference type="EMBL" id="TPG66726.1"/>
    </source>
</evidence>
<feature type="signal peptide" evidence="1">
    <location>
        <begin position="1"/>
        <end position="20"/>
    </location>
</feature>
<organism evidence="2 3">
    <name type="scientific">Hymenobacter nivis</name>
    <dbReference type="NCBI Taxonomy" id="1850093"/>
    <lineage>
        <taxon>Bacteria</taxon>
        <taxon>Pseudomonadati</taxon>
        <taxon>Bacteroidota</taxon>
        <taxon>Cytophagia</taxon>
        <taxon>Cytophagales</taxon>
        <taxon>Hymenobacteraceae</taxon>
        <taxon>Hymenobacter</taxon>
    </lineage>
</organism>
<keyword evidence="1" id="KW-0732">Signal</keyword>
<dbReference type="Proteomes" id="UP000317646">
    <property type="component" value="Unassembled WGS sequence"/>
</dbReference>
<comment type="caution">
    <text evidence="2">The sequence shown here is derived from an EMBL/GenBank/DDBJ whole genome shotgun (WGS) entry which is preliminary data.</text>
</comment>
<dbReference type="AlphaFoldDB" id="A0A502H043"/>
<keyword evidence="3" id="KW-1185">Reference proteome</keyword>
<dbReference type="EMBL" id="RCYZ01000003">
    <property type="protein sequence ID" value="TPG66726.1"/>
    <property type="molecule type" value="Genomic_DNA"/>
</dbReference>
<sequence length="280" mass="29919">MAKCFLTLAPLLALASAGLAHEFWLQPTRFRLAPGETVYVRPLVGAGFQGAPWGNRTSKILAFARYGSAPADSTNLAPPPGGAPADTFRTAVAFARPGTHLVVLRSNLAFIELPAAQFTAYLREEGLELALRRRQERGQQAQPGREAYRRCAKALVQVGLLAPAADTAYRRVLGLPFELVPEQNPYRLAPGAALTVRVLRAGQPARGALVQVWEAQPGGLPAKHFTTHANQNGRLLLRLSGPGPYLVATVDAAEAPPALRARADWLTTWASLAFAGPLGP</sequence>
<dbReference type="OrthoDB" id="581894at2"/>
<feature type="chain" id="PRO_5021471308" evidence="1">
    <location>
        <begin position="21"/>
        <end position="280"/>
    </location>
</feature>
<reference evidence="2 3" key="1">
    <citation type="journal article" date="2019" name="Environ. Microbiol.">
        <title>Species interactions and distinct microbial communities in high Arctic permafrost affected cryosols are associated with the CH4 and CO2 gas fluxes.</title>
        <authorList>
            <person name="Altshuler I."/>
            <person name="Hamel J."/>
            <person name="Turney S."/>
            <person name="Magnuson E."/>
            <person name="Levesque R."/>
            <person name="Greer C."/>
            <person name="Whyte L.G."/>
        </authorList>
    </citation>
    <scope>NUCLEOTIDE SEQUENCE [LARGE SCALE GENOMIC DNA]</scope>
    <source>
        <strain evidence="2 3">S9.2P</strain>
    </source>
</reference>
<proteinExistence type="predicted"/>
<gene>
    <name evidence="2" type="ORF">EAH73_10100</name>
</gene>
<evidence type="ECO:0000256" key="1">
    <source>
        <dbReference type="SAM" id="SignalP"/>
    </source>
</evidence>